<evidence type="ECO:0000259" key="2">
    <source>
        <dbReference type="PROSITE" id="PS50837"/>
    </source>
</evidence>
<dbReference type="KEGG" id="mgel:G5B37_03745"/>
<evidence type="ECO:0000256" key="1">
    <source>
        <dbReference type="ARBA" id="ARBA00022737"/>
    </source>
</evidence>
<evidence type="ECO:0000313" key="3">
    <source>
        <dbReference type="EMBL" id="QIE58704.1"/>
    </source>
</evidence>
<dbReference type="InterPro" id="IPR007111">
    <property type="entry name" value="NACHT_NTPase"/>
</dbReference>
<accession>A0A6G6GJL2</accession>
<dbReference type="Proteomes" id="UP000505306">
    <property type="component" value="Chromosome"/>
</dbReference>
<dbReference type="PANTHER" id="PTHR46844:SF1">
    <property type="entry name" value="SLR5058 PROTEIN"/>
    <property type="match status" value="1"/>
</dbReference>
<dbReference type="PROSITE" id="PS50837">
    <property type="entry name" value="NACHT"/>
    <property type="match status" value="1"/>
</dbReference>
<dbReference type="RefSeq" id="WP_164678735.1">
    <property type="nucleotide sequence ID" value="NZ_CP049057.1"/>
</dbReference>
<organism evidence="3 4">
    <name type="scientific">Rasiella rasia</name>
    <dbReference type="NCBI Taxonomy" id="2744027"/>
    <lineage>
        <taxon>Bacteria</taxon>
        <taxon>Pseudomonadati</taxon>
        <taxon>Bacteroidota</taxon>
        <taxon>Flavobacteriia</taxon>
        <taxon>Flavobacteriales</taxon>
        <taxon>Flavobacteriaceae</taxon>
        <taxon>Rasiella</taxon>
    </lineage>
</organism>
<name>A0A6G6GJL2_9FLAO</name>
<dbReference type="AlphaFoldDB" id="A0A6G6GJL2"/>
<sequence>MEVDLIIFQKLIEISVEKSVGFLGRFFVSEPKIIAKDINEGISFNLSKAITFSENLSTFKLPDTKDLLENSVQLEMHNQNRIFKAKKGGNTVTEEQLLYDPRHTLILGDVGAGKTTTLKRLVRKSFETLFSSKKETFPFSFLVVIKIAEIKNSESLMTHLCNQLRIPIDKVEIKDHNDRITGFKYQIGNTTIEDGLSSYLNDVPTIIFLDGLDEVKSQIRDSLFNEIKNLSQSLLNSKIFLTSRYIQEIGSFKQFVNFDICSLDIDQKKSICSIWLDNPKKFLKTLKKLPYYDLSDRPLFLTFLILIYQNNNYILPSRSIDIYRQIIQLVLRDWDDDKETKITRYSKYQHFDLNKKEDFLSELTYELSYTFEVKKTFNLFELESAYQKVYLRYPELTKNDSKAIIKDLESISGLIIELNNNNFEFSHLSLQEYLCAKYLISIPLSRTHYHIFNKFPSSVAVANVLSPRPAEWFAFLFINQTIETKHIHKLQLTPVYEFLDRLLIEKIHFPYASKELGVALIYLRSDFFDKEIQKKIDKIFKLNNVINSLNKALQYFYVDIEEEYITLKKNRLPFYSNLNLPNLDGMSFEFKAKYYWK</sequence>
<dbReference type="InterPro" id="IPR027417">
    <property type="entry name" value="P-loop_NTPase"/>
</dbReference>
<dbReference type="EMBL" id="CP049057">
    <property type="protein sequence ID" value="QIE58704.1"/>
    <property type="molecule type" value="Genomic_DNA"/>
</dbReference>
<protein>
    <submittedName>
        <fullName evidence="3">NACHT domain-containing protein</fullName>
    </submittedName>
</protein>
<dbReference type="InterPro" id="IPR056884">
    <property type="entry name" value="NPHP3-like_N"/>
</dbReference>
<gene>
    <name evidence="3" type="ORF">G5B37_03745</name>
</gene>
<feature type="domain" description="NACHT" evidence="2">
    <location>
        <begin position="102"/>
        <end position="244"/>
    </location>
</feature>
<dbReference type="SUPFAM" id="SSF52540">
    <property type="entry name" value="P-loop containing nucleoside triphosphate hydrolases"/>
    <property type="match status" value="1"/>
</dbReference>
<evidence type="ECO:0000313" key="4">
    <source>
        <dbReference type="Proteomes" id="UP000505306"/>
    </source>
</evidence>
<reference evidence="3 4" key="1">
    <citation type="submission" date="2020-02" db="EMBL/GenBank/DDBJ databases">
        <title>Complete genome sequence of Flavobacteriaceae bacterium.</title>
        <authorList>
            <person name="Kim S.-J."/>
            <person name="Kim Y.-S."/>
            <person name="Kim K.-H."/>
        </authorList>
    </citation>
    <scope>NUCLEOTIDE SEQUENCE [LARGE SCALE GENOMIC DNA]</scope>
    <source>
        <strain evidence="3 4">RR4-40</strain>
    </source>
</reference>
<keyword evidence="1" id="KW-0677">Repeat</keyword>
<dbReference type="Pfam" id="PF24883">
    <property type="entry name" value="NPHP3_N"/>
    <property type="match status" value="1"/>
</dbReference>
<proteinExistence type="predicted"/>
<keyword evidence="4" id="KW-1185">Reference proteome</keyword>
<dbReference type="PANTHER" id="PTHR46844">
    <property type="entry name" value="SLR5058 PROTEIN"/>
    <property type="match status" value="1"/>
</dbReference>
<dbReference type="Gene3D" id="3.40.50.300">
    <property type="entry name" value="P-loop containing nucleotide triphosphate hydrolases"/>
    <property type="match status" value="1"/>
</dbReference>